<reference evidence="2" key="1">
    <citation type="submission" date="2020-06" db="EMBL/GenBank/DDBJ databases">
        <title>WGS assembly of Ceratodon purpureus strain R40.</title>
        <authorList>
            <person name="Carey S.B."/>
            <person name="Jenkins J."/>
            <person name="Shu S."/>
            <person name="Lovell J.T."/>
            <person name="Sreedasyam A."/>
            <person name="Maumus F."/>
            <person name="Tiley G.P."/>
            <person name="Fernandez-Pozo N."/>
            <person name="Barry K."/>
            <person name="Chen C."/>
            <person name="Wang M."/>
            <person name="Lipzen A."/>
            <person name="Daum C."/>
            <person name="Saski C.A."/>
            <person name="Payton A.C."/>
            <person name="Mcbreen J.C."/>
            <person name="Conrad R.E."/>
            <person name="Kollar L.M."/>
            <person name="Olsson S."/>
            <person name="Huttunen S."/>
            <person name="Landis J.B."/>
            <person name="Wickett N.J."/>
            <person name="Johnson M.G."/>
            <person name="Rensing S.A."/>
            <person name="Grimwood J."/>
            <person name="Schmutz J."/>
            <person name="Mcdaniel S.F."/>
        </authorList>
    </citation>
    <scope>NUCLEOTIDE SEQUENCE</scope>
    <source>
        <strain evidence="2">R40</strain>
    </source>
</reference>
<feature type="region of interest" description="Disordered" evidence="1">
    <location>
        <begin position="135"/>
        <end position="155"/>
    </location>
</feature>
<dbReference type="EMBL" id="CM026426">
    <property type="protein sequence ID" value="KAG0573693.1"/>
    <property type="molecule type" value="Genomic_DNA"/>
</dbReference>
<proteinExistence type="predicted"/>
<dbReference type="Proteomes" id="UP000822688">
    <property type="component" value="Chromosome V"/>
</dbReference>
<name>A0A8T0HT25_CERPU</name>
<protein>
    <submittedName>
        <fullName evidence="2">Uncharacterized protein</fullName>
    </submittedName>
</protein>
<dbReference type="AlphaFoldDB" id="A0A8T0HT25"/>
<organism evidence="2 3">
    <name type="scientific">Ceratodon purpureus</name>
    <name type="common">Fire moss</name>
    <name type="synonym">Dicranum purpureum</name>
    <dbReference type="NCBI Taxonomy" id="3225"/>
    <lineage>
        <taxon>Eukaryota</taxon>
        <taxon>Viridiplantae</taxon>
        <taxon>Streptophyta</taxon>
        <taxon>Embryophyta</taxon>
        <taxon>Bryophyta</taxon>
        <taxon>Bryophytina</taxon>
        <taxon>Bryopsida</taxon>
        <taxon>Dicranidae</taxon>
        <taxon>Pseudoditrichales</taxon>
        <taxon>Ditrichaceae</taxon>
        <taxon>Ceratodon</taxon>
    </lineage>
</organism>
<comment type="caution">
    <text evidence="2">The sequence shown here is derived from an EMBL/GenBank/DDBJ whole genome shotgun (WGS) entry which is preliminary data.</text>
</comment>
<evidence type="ECO:0000313" key="2">
    <source>
        <dbReference type="EMBL" id="KAG0573693.1"/>
    </source>
</evidence>
<sequence>MDAETHVANIQGHGSMAMFHVSQRSQPTRYNGHIQTKSNCNSVSPYGCSNLGALRDEERVRLELLESRLLGCEDSKIAMESRLDFIQADVSSTRIAMQELIAIIKKTAAASREPRATLHHVLEVEDIFPQKSVTQNVGKQSHSTATTDTAIPPPDQVTKISSTVPMCLQTLTEGGFICLFNRAHHWHLPVKTPIMAWPTWRFKPILLVSTLQHVDIWQILPLGHR</sequence>
<gene>
    <name evidence="2" type="ORF">KC19_VG201300</name>
</gene>
<evidence type="ECO:0000256" key="1">
    <source>
        <dbReference type="SAM" id="MobiDB-lite"/>
    </source>
</evidence>
<evidence type="ECO:0000313" key="3">
    <source>
        <dbReference type="Proteomes" id="UP000822688"/>
    </source>
</evidence>
<accession>A0A8T0HT25</accession>
<keyword evidence="3" id="KW-1185">Reference proteome</keyword>